<evidence type="ECO:0000256" key="1">
    <source>
        <dbReference type="ARBA" id="ARBA00006594"/>
    </source>
</evidence>
<dbReference type="InterPro" id="IPR038333">
    <property type="entry name" value="T1MK-like_N_sf"/>
</dbReference>
<evidence type="ECO:0000259" key="9">
    <source>
        <dbReference type="Pfam" id="PF02384"/>
    </source>
</evidence>
<dbReference type="GO" id="GO:0009307">
    <property type="term" value="P:DNA restriction-modification system"/>
    <property type="evidence" value="ECO:0007669"/>
    <property type="project" value="UniProtKB-KW"/>
</dbReference>
<dbReference type="STRING" id="1123071.SAMN02745181_1279"/>
<organism evidence="11 12">
    <name type="scientific">Rubritalea squalenifaciens DSM 18772</name>
    <dbReference type="NCBI Taxonomy" id="1123071"/>
    <lineage>
        <taxon>Bacteria</taxon>
        <taxon>Pseudomonadati</taxon>
        <taxon>Verrucomicrobiota</taxon>
        <taxon>Verrucomicrobiia</taxon>
        <taxon>Verrucomicrobiales</taxon>
        <taxon>Rubritaleaceae</taxon>
        <taxon>Rubritalea</taxon>
    </lineage>
</organism>
<evidence type="ECO:0000256" key="5">
    <source>
        <dbReference type="ARBA" id="ARBA00022691"/>
    </source>
</evidence>
<evidence type="ECO:0000256" key="8">
    <source>
        <dbReference type="SAM" id="Coils"/>
    </source>
</evidence>
<dbReference type="GO" id="GO:0008170">
    <property type="term" value="F:N-methyltransferase activity"/>
    <property type="evidence" value="ECO:0007669"/>
    <property type="project" value="InterPro"/>
</dbReference>
<evidence type="ECO:0000256" key="7">
    <source>
        <dbReference type="ARBA" id="ARBA00047942"/>
    </source>
</evidence>
<keyword evidence="4" id="KW-0808">Transferase</keyword>
<keyword evidence="3" id="KW-0489">Methyltransferase</keyword>
<dbReference type="SUPFAM" id="SSF53335">
    <property type="entry name" value="S-adenosyl-L-methionine-dependent methyltransferases"/>
    <property type="match status" value="1"/>
</dbReference>
<feature type="coiled-coil region" evidence="8">
    <location>
        <begin position="472"/>
        <end position="506"/>
    </location>
</feature>
<gene>
    <name evidence="11" type="ORF">SAMN02745181_1279</name>
</gene>
<dbReference type="Pfam" id="PF12161">
    <property type="entry name" value="HsdM_N"/>
    <property type="match status" value="1"/>
</dbReference>
<dbReference type="InterPro" id="IPR003356">
    <property type="entry name" value="DNA_methylase_A-5"/>
</dbReference>
<dbReference type="GO" id="GO:0009007">
    <property type="term" value="F:site-specific DNA-methyltransferase (adenine-specific) activity"/>
    <property type="evidence" value="ECO:0007669"/>
    <property type="project" value="UniProtKB-EC"/>
</dbReference>
<dbReference type="Gene3D" id="1.20.1260.30">
    <property type="match status" value="1"/>
</dbReference>
<dbReference type="RefSeq" id="WP_143158661.1">
    <property type="nucleotide sequence ID" value="NZ_FQYR01000003.1"/>
</dbReference>
<protein>
    <recommendedName>
        <fullName evidence="2">site-specific DNA-methyltransferase (adenine-specific)</fullName>
        <ecNumber evidence="2">2.1.1.72</ecNumber>
    </recommendedName>
</protein>
<dbReference type="NCBIfam" id="TIGR00497">
    <property type="entry name" value="hsdM"/>
    <property type="match status" value="1"/>
</dbReference>
<dbReference type="PANTHER" id="PTHR42933:SF3">
    <property type="entry name" value="TYPE I RESTRICTION ENZYME MJAVIII METHYLASE SUBUNIT"/>
    <property type="match status" value="1"/>
</dbReference>
<dbReference type="Gene3D" id="3.40.50.150">
    <property type="entry name" value="Vaccinia Virus protein VP39"/>
    <property type="match status" value="1"/>
</dbReference>
<dbReference type="Pfam" id="PF02384">
    <property type="entry name" value="N6_Mtase"/>
    <property type="match status" value="1"/>
</dbReference>
<dbReference type="PRINTS" id="PR00507">
    <property type="entry name" value="N12N6MTFRASE"/>
</dbReference>
<feature type="domain" description="DNA methylase adenine-specific" evidence="9">
    <location>
        <begin position="171"/>
        <end position="476"/>
    </location>
</feature>
<accession>A0A1M6GVI1</accession>
<evidence type="ECO:0000259" key="10">
    <source>
        <dbReference type="Pfam" id="PF12161"/>
    </source>
</evidence>
<reference evidence="11 12" key="1">
    <citation type="submission" date="2016-11" db="EMBL/GenBank/DDBJ databases">
        <authorList>
            <person name="Jaros S."/>
            <person name="Januszkiewicz K."/>
            <person name="Wedrychowicz H."/>
        </authorList>
    </citation>
    <scope>NUCLEOTIDE SEQUENCE [LARGE SCALE GENOMIC DNA]</scope>
    <source>
        <strain evidence="11 12">DSM 18772</strain>
    </source>
</reference>
<dbReference type="InterPro" id="IPR029063">
    <property type="entry name" value="SAM-dependent_MTases_sf"/>
</dbReference>
<keyword evidence="5" id="KW-0949">S-adenosyl-L-methionine</keyword>
<dbReference type="Proteomes" id="UP000184510">
    <property type="component" value="Unassembled WGS sequence"/>
</dbReference>
<dbReference type="InterPro" id="IPR002052">
    <property type="entry name" value="DNA_methylase_N6_adenine_CS"/>
</dbReference>
<sequence length="510" mass="57875">MSIRQEDINRAAWAACDTFRGVVDPSEYKNYILVTLFLKYMSDVWKEHREAFMKEFNGDETRVNRRLSRERFILPHVELKDEEGKILDSFTADFYALYDRRNASNIGELINIVLDHIEEENKGKLNGVFRNIDFNSESALGQTKDRNRRLKNLLEDFAKPELDLSPSRVKSEDIIGNTYQYLIKRFAGDSGKKGGEFYTPEEVSILLARLVDPQPGATICDPACGSCSLLIKAGEQVGDRNFALFGQESNGSTWALGRMNCFLHGMDGAQIEWGDTINNPKLLHEERLRKFDIVVANPPFSLDKWGAEDAATDSFQRFHRGVPPKSKADYAFISHMIETTVEGTGKVGVIVPHGVLFRGAGEGKIRQRLIEENMLEAVIGLPANLFYGTGIPAAILIFNKGKEHTDTLFIDASKEFTKGTNQNRLDPGHLDRIVSTFKDFKTVEKYAYRATVDELRENDFNLNIPRYVDTFEEEEDINIAEVQKEIDALETKLSNVREEMAQHLKELNLA</sequence>
<dbReference type="AlphaFoldDB" id="A0A1M6GVI1"/>
<dbReference type="InParanoid" id="A0A1M6GVI1"/>
<dbReference type="PANTHER" id="PTHR42933">
    <property type="entry name" value="SLR6095 PROTEIN"/>
    <property type="match status" value="1"/>
</dbReference>
<evidence type="ECO:0000256" key="4">
    <source>
        <dbReference type="ARBA" id="ARBA00022679"/>
    </source>
</evidence>
<evidence type="ECO:0000313" key="12">
    <source>
        <dbReference type="Proteomes" id="UP000184510"/>
    </source>
</evidence>
<dbReference type="InterPro" id="IPR022749">
    <property type="entry name" value="D12N6_MeTrfase_N"/>
</dbReference>
<dbReference type="EC" id="2.1.1.72" evidence="2"/>
<keyword evidence="12" id="KW-1185">Reference proteome</keyword>
<evidence type="ECO:0000256" key="3">
    <source>
        <dbReference type="ARBA" id="ARBA00022603"/>
    </source>
</evidence>
<keyword evidence="6" id="KW-0680">Restriction system</keyword>
<comment type="catalytic activity">
    <reaction evidence="7">
        <text>a 2'-deoxyadenosine in DNA + S-adenosyl-L-methionine = an N(6)-methyl-2'-deoxyadenosine in DNA + S-adenosyl-L-homocysteine + H(+)</text>
        <dbReference type="Rhea" id="RHEA:15197"/>
        <dbReference type="Rhea" id="RHEA-COMP:12418"/>
        <dbReference type="Rhea" id="RHEA-COMP:12419"/>
        <dbReference type="ChEBI" id="CHEBI:15378"/>
        <dbReference type="ChEBI" id="CHEBI:57856"/>
        <dbReference type="ChEBI" id="CHEBI:59789"/>
        <dbReference type="ChEBI" id="CHEBI:90615"/>
        <dbReference type="ChEBI" id="CHEBI:90616"/>
        <dbReference type="EC" id="2.1.1.72"/>
    </reaction>
</comment>
<evidence type="ECO:0000313" key="11">
    <source>
        <dbReference type="EMBL" id="SHJ13860.1"/>
    </source>
</evidence>
<comment type="similarity">
    <text evidence="1">Belongs to the N(4)/N(6)-methyltransferase family.</text>
</comment>
<proteinExistence type="inferred from homology"/>
<dbReference type="OrthoDB" id="9814572at2"/>
<dbReference type="InterPro" id="IPR004546">
    <property type="entry name" value="Restrct_endonuc_T1M"/>
</dbReference>
<name>A0A1M6GVI1_9BACT</name>
<dbReference type="InterPro" id="IPR051537">
    <property type="entry name" value="DNA_Adenine_Mtase"/>
</dbReference>
<evidence type="ECO:0000256" key="6">
    <source>
        <dbReference type="ARBA" id="ARBA00022747"/>
    </source>
</evidence>
<dbReference type="GO" id="GO:0032259">
    <property type="term" value="P:methylation"/>
    <property type="evidence" value="ECO:0007669"/>
    <property type="project" value="UniProtKB-KW"/>
</dbReference>
<dbReference type="GO" id="GO:0003677">
    <property type="term" value="F:DNA binding"/>
    <property type="evidence" value="ECO:0007669"/>
    <property type="project" value="InterPro"/>
</dbReference>
<feature type="domain" description="N6 adenine-specific DNA methyltransferase N-terminal" evidence="10">
    <location>
        <begin position="9"/>
        <end position="157"/>
    </location>
</feature>
<evidence type="ECO:0000256" key="2">
    <source>
        <dbReference type="ARBA" id="ARBA00011900"/>
    </source>
</evidence>
<dbReference type="PROSITE" id="PS00092">
    <property type="entry name" value="N6_MTASE"/>
    <property type="match status" value="1"/>
</dbReference>
<dbReference type="EMBL" id="FQYR01000003">
    <property type="protein sequence ID" value="SHJ13860.1"/>
    <property type="molecule type" value="Genomic_DNA"/>
</dbReference>
<keyword evidence="8" id="KW-0175">Coiled coil</keyword>